<dbReference type="PANTHER" id="PTHR45663:SF11">
    <property type="entry name" value="GEO12009P1"/>
    <property type="match status" value="1"/>
</dbReference>
<name>A0A212IV33_9BACT</name>
<evidence type="ECO:0000256" key="9">
    <source>
        <dbReference type="PIRSR" id="PIRSR000077-4"/>
    </source>
</evidence>
<dbReference type="GO" id="GO:0005829">
    <property type="term" value="C:cytosol"/>
    <property type="evidence" value="ECO:0007669"/>
    <property type="project" value="TreeGrafter"/>
</dbReference>
<reference evidence="11" key="1">
    <citation type="submission" date="2016-04" db="EMBL/GenBank/DDBJ databases">
        <authorList>
            <person name="Evans L.H."/>
            <person name="Alamgir A."/>
            <person name="Owens N."/>
            <person name="Weber N.D."/>
            <person name="Virtaneva K."/>
            <person name="Barbian K."/>
            <person name="Babar A."/>
            <person name="Rosenke K."/>
        </authorList>
    </citation>
    <scope>NUCLEOTIDE SEQUENCE</scope>
    <source>
        <strain evidence="11">86-1</strain>
    </source>
</reference>
<keyword evidence="2" id="KW-0813">Transport</keyword>
<dbReference type="RefSeq" id="WP_296938073.1">
    <property type="nucleotide sequence ID" value="NZ_LT599032.1"/>
</dbReference>
<dbReference type="PROSITE" id="PS00194">
    <property type="entry name" value="THIOREDOXIN_1"/>
    <property type="match status" value="1"/>
</dbReference>
<evidence type="ECO:0000256" key="2">
    <source>
        <dbReference type="ARBA" id="ARBA00022448"/>
    </source>
</evidence>
<keyword evidence="5 9" id="KW-0676">Redox-active center</keyword>
<dbReference type="PRINTS" id="PR00421">
    <property type="entry name" value="THIOREDOXIN"/>
</dbReference>
<gene>
    <name evidence="11" type="primary">trxA</name>
    <name evidence="11" type="ORF">KL86DYS1_10239</name>
</gene>
<dbReference type="SUPFAM" id="SSF52833">
    <property type="entry name" value="Thioredoxin-like"/>
    <property type="match status" value="1"/>
</dbReference>
<dbReference type="PIRSF" id="PIRSF000077">
    <property type="entry name" value="Thioredoxin"/>
    <property type="match status" value="1"/>
</dbReference>
<dbReference type="InterPro" id="IPR017937">
    <property type="entry name" value="Thioredoxin_CS"/>
</dbReference>
<dbReference type="GO" id="GO:0015035">
    <property type="term" value="F:protein-disulfide reductase activity"/>
    <property type="evidence" value="ECO:0007669"/>
    <property type="project" value="UniProtKB-UniRule"/>
</dbReference>
<keyword evidence="4 9" id="KW-1015">Disulfide bond</keyword>
<proteinExistence type="inferred from homology"/>
<keyword evidence="3" id="KW-0249">Electron transport</keyword>
<dbReference type="InterPro" id="IPR036249">
    <property type="entry name" value="Thioredoxin-like_sf"/>
</dbReference>
<evidence type="ECO:0000256" key="5">
    <source>
        <dbReference type="ARBA" id="ARBA00023284"/>
    </source>
</evidence>
<feature type="active site" description="Nucleophile" evidence="8">
    <location>
        <position position="29"/>
    </location>
</feature>
<dbReference type="InterPro" id="IPR013766">
    <property type="entry name" value="Thioredoxin_domain"/>
</dbReference>
<evidence type="ECO:0000256" key="4">
    <source>
        <dbReference type="ARBA" id="ARBA00023157"/>
    </source>
</evidence>
<feature type="disulfide bond" description="Redox-active" evidence="9">
    <location>
        <begin position="29"/>
        <end position="32"/>
    </location>
</feature>
<feature type="active site" description="Nucleophile" evidence="8">
    <location>
        <position position="32"/>
    </location>
</feature>
<dbReference type="Pfam" id="PF00085">
    <property type="entry name" value="Thioredoxin"/>
    <property type="match status" value="1"/>
</dbReference>
<evidence type="ECO:0000256" key="3">
    <source>
        <dbReference type="ARBA" id="ARBA00022982"/>
    </source>
</evidence>
<evidence type="ECO:0000256" key="7">
    <source>
        <dbReference type="PIRNR" id="PIRNR000077"/>
    </source>
</evidence>
<feature type="site" description="Contributes to redox potential value" evidence="8">
    <location>
        <position position="31"/>
    </location>
</feature>
<evidence type="ECO:0000259" key="10">
    <source>
        <dbReference type="PROSITE" id="PS51352"/>
    </source>
</evidence>
<organism evidence="11">
    <name type="scientific">uncultured Dysgonomonas sp</name>
    <dbReference type="NCBI Taxonomy" id="206096"/>
    <lineage>
        <taxon>Bacteria</taxon>
        <taxon>Pseudomonadati</taxon>
        <taxon>Bacteroidota</taxon>
        <taxon>Bacteroidia</taxon>
        <taxon>Bacteroidales</taxon>
        <taxon>Dysgonomonadaceae</taxon>
        <taxon>Dysgonomonas</taxon>
        <taxon>environmental samples</taxon>
    </lineage>
</organism>
<dbReference type="AlphaFoldDB" id="A0A212IV33"/>
<accession>A0A212IV33</accession>
<dbReference type="CDD" id="cd02947">
    <property type="entry name" value="TRX_family"/>
    <property type="match status" value="1"/>
</dbReference>
<comment type="similarity">
    <text evidence="1 7">Belongs to the thioredoxin family.</text>
</comment>
<dbReference type="PANTHER" id="PTHR45663">
    <property type="entry name" value="GEO12009P1"/>
    <property type="match status" value="1"/>
</dbReference>
<feature type="site" description="Deprotonates C-terminal active site Cys" evidence="8">
    <location>
        <position position="23"/>
    </location>
</feature>
<dbReference type="Gene3D" id="3.40.30.10">
    <property type="entry name" value="Glutaredoxin"/>
    <property type="match status" value="1"/>
</dbReference>
<feature type="domain" description="Thioredoxin" evidence="10">
    <location>
        <begin position="1"/>
        <end position="105"/>
    </location>
</feature>
<dbReference type="InterPro" id="IPR005746">
    <property type="entry name" value="Thioredoxin"/>
</dbReference>
<feature type="site" description="Contributes to redox potential value" evidence="8">
    <location>
        <position position="30"/>
    </location>
</feature>
<dbReference type="FunFam" id="3.40.30.10:FF:000001">
    <property type="entry name" value="Thioredoxin"/>
    <property type="match status" value="1"/>
</dbReference>
<evidence type="ECO:0000313" key="11">
    <source>
        <dbReference type="EMBL" id="SBV91068.1"/>
    </source>
</evidence>
<dbReference type="EMBL" id="FLUM01000001">
    <property type="protein sequence ID" value="SBV91068.1"/>
    <property type="molecule type" value="Genomic_DNA"/>
</dbReference>
<evidence type="ECO:0000256" key="6">
    <source>
        <dbReference type="NCBIfam" id="TIGR01068"/>
    </source>
</evidence>
<dbReference type="GO" id="GO:0045454">
    <property type="term" value="P:cell redox homeostasis"/>
    <property type="evidence" value="ECO:0007669"/>
    <property type="project" value="TreeGrafter"/>
</dbReference>
<dbReference type="PROSITE" id="PS51352">
    <property type="entry name" value="THIOREDOXIN_2"/>
    <property type="match status" value="1"/>
</dbReference>
<protein>
    <recommendedName>
        <fullName evidence="6 7">Thioredoxin</fullName>
    </recommendedName>
</protein>
<evidence type="ECO:0000256" key="8">
    <source>
        <dbReference type="PIRSR" id="PIRSR000077-1"/>
    </source>
</evidence>
<evidence type="ECO:0000256" key="1">
    <source>
        <dbReference type="ARBA" id="ARBA00008987"/>
    </source>
</evidence>
<sequence length="105" mass="11567">MALEITDAGFEGILKSDKPLVIDFWAEWCGPCRMVGPIVEELAAEYADKVTIGKVDVDNNDDITSKYGIRNIPTILFIKNGEVVDKQVGAAQKAVLVEKIENMLK</sequence>
<dbReference type="NCBIfam" id="TIGR01068">
    <property type="entry name" value="thioredoxin"/>
    <property type="match status" value="1"/>
</dbReference>